<evidence type="ECO:0000256" key="6">
    <source>
        <dbReference type="ARBA" id="ARBA00023136"/>
    </source>
</evidence>
<evidence type="ECO:0000256" key="2">
    <source>
        <dbReference type="ARBA" id="ARBA00022475"/>
    </source>
</evidence>
<evidence type="ECO:0000256" key="5">
    <source>
        <dbReference type="ARBA" id="ARBA00022989"/>
    </source>
</evidence>
<evidence type="ECO:0000313" key="9">
    <source>
        <dbReference type="Proteomes" id="UP000434582"/>
    </source>
</evidence>
<comment type="caution">
    <text evidence="8">The sequence shown here is derived from an EMBL/GenBank/DDBJ whole genome shotgun (WGS) entry which is preliminary data.</text>
</comment>
<feature type="transmembrane region" description="Helical" evidence="7">
    <location>
        <begin position="49"/>
        <end position="65"/>
    </location>
</feature>
<dbReference type="EMBL" id="WIVE01000017">
    <property type="protein sequence ID" value="MQX36332.1"/>
    <property type="molecule type" value="Genomic_DNA"/>
</dbReference>
<proteinExistence type="predicted"/>
<keyword evidence="6 7" id="KW-0472">Membrane</keyword>
<dbReference type="AlphaFoldDB" id="A0A7X1ZFA3"/>
<dbReference type="PANTHER" id="PTHR30462:SF3">
    <property type="entry name" value="INTERMEMBRANE TRANSPORT PROTEIN PQIA"/>
    <property type="match status" value="1"/>
</dbReference>
<accession>A0A7X1ZFA3</accession>
<keyword evidence="9" id="KW-1185">Reference proteome</keyword>
<evidence type="ECO:0000256" key="4">
    <source>
        <dbReference type="ARBA" id="ARBA00022692"/>
    </source>
</evidence>
<dbReference type="GO" id="GO:0005886">
    <property type="term" value="C:plasma membrane"/>
    <property type="evidence" value="ECO:0007669"/>
    <property type="project" value="UniProtKB-SubCell"/>
</dbReference>
<sequence length="207" mass="21867">MKALSAGLRACLVCRSVCDATGVGAAPVRCPRCGAAVHPRKVESLARTWAYLIAAAILYVPANLLPVMQTTTLFGTSRDTIIGGVAYFWSSGSPELAVLIFAVSVVIPMTKMGALATLAYWAGRATGVDAHRLSRIHRVVELVGRWSMLDVFVVALMAGMVQFKSLATVEAGPGAAAFGAVVVFSMLAASSFDPRLLWDKHGHPDHA</sequence>
<evidence type="ECO:0000313" key="8">
    <source>
        <dbReference type="EMBL" id="MQX36332.1"/>
    </source>
</evidence>
<protein>
    <submittedName>
        <fullName evidence="8">Paraquat-inducible membrane protein A</fullName>
    </submittedName>
</protein>
<keyword evidence="3" id="KW-0997">Cell inner membrane</keyword>
<organism evidence="8 9">
    <name type="scientific">Roseospira navarrensis</name>
    <dbReference type="NCBI Taxonomy" id="140058"/>
    <lineage>
        <taxon>Bacteria</taxon>
        <taxon>Pseudomonadati</taxon>
        <taxon>Pseudomonadota</taxon>
        <taxon>Alphaproteobacteria</taxon>
        <taxon>Rhodospirillales</taxon>
        <taxon>Rhodospirillaceae</taxon>
        <taxon>Roseospira</taxon>
    </lineage>
</organism>
<dbReference type="InterPro" id="IPR007498">
    <property type="entry name" value="PqiA-like"/>
</dbReference>
<evidence type="ECO:0000256" key="7">
    <source>
        <dbReference type="SAM" id="Phobius"/>
    </source>
</evidence>
<dbReference type="RefSeq" id="WP_153342734.1">
    <property type="nucleotide sequence ID" value="NZ_WIVE01000017.1"/>
</dbReference>
<keyword evidence="2" id="KW-1003">Cell membrane</keyword>
<dbReference type="Pfam" id="PF04403">
    <property type="entry name" value="PqiA"/>
    <property type="match status" value="1"/>
</dbReference>
<reference evidence="8 9" key="1">
    <citation type="submission" date="2019-10" db="EMBL/GenBank/DDBJ databases">
        <title>Draft whole-genome sequence of the purple nonsulfur photosynthetic bacterium Roseospira navarrensis DSM 15114.</title>
        <authorList>
            <person name="Kyndt J.A."/>
            <person name="Meyer T.E."/>
        </authorList>
    </citation>
    <scope>NUCLEOTIDE SEQUENCE [LARGE SCALE GENOMIC DNA]</scope>
    <source>
        <strain evidence="8 9">DSM 15114</strain>
    </source>
</reference>
<dbReference type="OrthoDB" id="9800207at2"/>
<evidence type="ECO:0000256" key="3">
    <source>
        <dbReference type="ARBA" id="ARBA00022519"/>
    </source>
</evidence>
<dbReference type="InterPro" id="IPR051800">
    <property type="entry name" value="PqiA-PqiB_transport"/>
</dbReference>
<name>A0A7X1ZFA3_9PROT</name>
<keyword evidence="5 7" id="KW-1133">Transmembrane helix</keyword>
<keyword evidence="4 7" id="KW-0812">Transmembrane</keyword>
<feature type="transmembrane region" description="Helical" evidence="7">
    <location>
        <begin position="175"/>
        <end position="192"/>
    </location>
</feature>
<gene>
    <name evidence="8" type="ORF">GHC57_07350</name>
</gene>
<evidence type="ECO:0000256" key="1">
    <source>
        <dbReference type="ARBA" id="ARBA00004533"/>
    </source>
</evidence>
<comment type="subcellular location">
    <subcellularLocation>
        <location evidence="1">Cell inner membrane</location>
    </subcellularLocation>
</comment>
<dbReference type="PANTHER" id="PTHR30462">
    <property type="entry name" value="INTERMEMBRANE TRANSPORT PROTEIN PQIB-RELATED"/>
    <property type="match status" value="1"/>
</dbReference>
<dbReference type="Proteomes" id="UP000434582">
    <property type="component" value="Unassembled WGS sequence"/>
</dbReference>
<feature type="transmembrane region" description="Helical" evidence="7">
    <location>
        <begin position="96"/>
        <end position="121"/>
    </location>
</feature>
<feature type="transmembrane region" description="Helical" evidence="7">
    <location>
        <begin position="142"/>
        <end position="163"/>
    </location>
</feature>